<dbReference type="PROSITE" id="PS51833">
    <property type="entry name" value="HDOD"/>
    <property type="match status" value="1"/>
</dbReference>
<dbReference type="Proteomes" id="UP000562027">
    <property type="component" value="Unassembled WGS sequence"/>
</dbReference>
<dbReference type="Pfam" id="PF08668">
    <property type="entry name" value="HDOD"/>
    <property type="match status" value="1"/>
</dbReference>
<feature type="domain" description="HDOD" evidence="1">
    <location>
        <begin position="33"/>
        <end position="236"/>
    </location>
</feature>
<dbReference type="PANTHER" id="PTHR33525">
    <property type="match status" value="1"/>
</dbReference>
<name>A0A840LFW2_9BURK</name>
<proteinExistence type="predicted"/>
<evidence type="ECO:0000313" key="3">
    <source>
        <dbReference type="Proteomes" id="UP000562027"/>
    </source>
</evidence>
<keyword evidence="3" id="KW-1185">Reference proteome</keyword>
<dbReference type="Gene3D" id="1.10.3210.10">
    <property type="entry name" value="Hypothetical protein af1432"/>
    <property type="match status" value="1"/>
</dbReference>
<dbReference type="AlphaFoldDB" id="A0A840LFW2"/>
<dbReference type="InterPro" id="IPR052340">
    <property type="entry name" value="RNase_Y/CdgJ"/>
</dbReference>
<dbReference type="PANTHER" id="PTHR33525:SF4">
    <property type="entry name" value="CYCLIC DI-GMP PHOSPHODIESTERASE CDGJ"/>
    <property type="match status" value="1"/>
</dbReference>
<dbReference type="EMBL" id="JACHLP010000010">
    <property type="protein sequence ID" value="MBB4845522.1"/>
    <property type="molecule type" value="Genomic_DNA"/>
</dbReference>
<dbReference type="RefSeq" id="WP_184303609.1">
    <property type="nucleotide sequence ID" value="NZ_JACHLP010000010.1"/>
</dbReference>
<organism evidence="2 3">
    <name type="scientific">Roseateles oligotrophus</name>
    <dbReference type="NCBI Taxonomy" id="1769250"/>
    <lineage>
        <taxon>Bacteria</taxon>
        <taxon>Pseudomonadati</taxon>
        <taxon>Pseudomonadota</taxon>
        <taxon>Betaproteobacteria</taxon>
        <taxon>Burkholderiales</taxon>
        <taxon>Sphaerotilaceae</taxon>
        <taxon>Roseateles</taxon>
    </lineage>
</organism>
<evidence type="ECO:0000259" key="1">
    <source>
        <dbReference type="PROSITE" id="PS51833"/>
    </source>
</evidence>
<dbReference type="SUPFAM" id="SSF109604">
    <property type="entry name" value="HD-domain/PDEase-like"/>
    <property type="match status" value="1"/>
</dbReference>
<reference evidence="2 3" key="1">
    <citation type="submission" date="2020-08" db="EMBL/GenBank/DDBJ databases">
        <title>Functional genomics of gut bacteria from endangered species of beetles.</title>
        <authorList>
            <person name="Carlos-Shanley C."/>
        </authorList>
    </citation>
    <scope>NUCLEOTIDE SEQUENCE [LARGE SCALE GENOMIC DNA]</scope>
    <source>
        <strain evidence="2 3">S00239</strain>
    </source>
</reference>
<dbReference type="InterPro" id="IPR013976">
    <property type="entry name" value="HDOD"/>
</dbReference>
<gene>
    <name evidence="2" type="ORF">HNP55_004074</name>
</gene>
<comment type="caution">
    <text evidence="2">The sequence shown here is derived from an EMBL/GenBank/DDBJ whole genome shotgun (WGS) entry which is preliminary data.</text>
</comment>
<accession>A0A840LFW2</accession>
<evidence type="ECO:0000313" key="2">
    <source>
        <dbReference type="EMBL" id="MBB4845522.1"/>
    </source>
</evidence>
<protein>
    <recommendedName>
        <fullName evidence="1">HDOD domain-containing protein</fullName>
    </recommendedName>
</protein>
<sequence length="288" mass="31779">MTASSASPLPTLALRAPLPDLAAWVAQFATAEIPVLAETADHLELLRSNEDAADANNLGEMIASDPLMSLKVLAHIAQQRATQPSARLQTDAETVIAALVLMGITPFFRAFGPQPVVEDRLAAQPWALQGLQRVLRRAERASRLALGFAVHRLDPDAPVIHSAALLHDFAEMLLWVHAPELAQDIRQRQLADRQLRSAEVQRAVLNIELSDLEQALMAEWHLPELLQHITDDKRAHDPQVRCVKLAVRLARHTADGWDDEAIPDDVSEIAELLNLSTEATLTLLHEFD</sequence>